<organism evidence="2 3">
    <name type="scientific">Psophocarpus tetragonolobus</name>
    <name type="common">Winged bean</name>
    <name type="synonym">Dolichos tetragonolobus</name>
    <dbReference type="NCBI Taxonomy" id="3891"/>
    <lineage>
        <taxon>Eukaryota</taxon>
        <taxon>Viridiplantae</taxon>
        <taxon>Streptophyta</taxon>
        <taxon>Embryophyta</taxon>
        <taxon>Tracheophyta</taxon>
        <taxon>Spermatophyta</taxon>
        <taxon>Magnoliopsida</taxon>
        <taxon>eudicotyledons</taxon>
        <taxon>Gunneridae</taxon>
        <taxon>Pentapetalae</taxon>
        <taxon>rosids</taxon>
        <taxon>fabids</taxon>
        <taxon>Fabales</taxon>
        <taxon>Fabaceae</taxon>
        <taxon>Papilionoideae</taxon>
        <taxon>50 kb inversion clade</taxon>
        <taxon>NPAAA clade</taxon>
        <taxon>indigoferoid/millettioid clade</taxon>
        <taxon>Phaseoleae</taxon>
        <taxon>Psophocarpus</taxon>
    </lineage>
</organism>
<evidence type="ECO:0000256" key="1">
    <source>
        <dbReference type="SAM" id="MobiDB-lite"/>
    </source>
</evidence>
<proteinExistence type="predicted"/>
<accession>A0AAN9RXD3</accession>
<feature type="region of interest" description="Disordered" evidence="1">
    <location>
        <begin position="125"/>
        <end position="151"/>
    </location>
</feature>
<evidence type="ECO:0000313" key="3">
    <source>
        <dbReference type="Proteomes" id="UP001386955"/>
    </source>
</evidence>
<feature type="compositionally biased region" description="Polar residues" evidence="1">
    <location>
        <begin position="142"/>
        <end position="151"/>
    </location>
</feature>
<keyword evidence="3" id="KW-1185">Reference proteome</keyword>
<dbReference type="EMBL" id="JAYMYS010000008">
    <property type="protein sequence ID" value="KAK7384761.1"/>
    <property type="molecule type" value="Genomic_DNA"/>
</dbReference>
<reference evidence="2 3" key="1">
    <citation type="submission" date="2024-01" db="EMBL/GenBank/DDBJ databases">
        <title>The genomes of 5 underutilized Papilionoideae crops provide insights into root nodulation and disease resistanc.</title>
        <authorList>
            <person name="Jiang F."/>
        </authorList>
    </citation>
    <scope>NUCLEOTIDE SEQUENCE [LARGE SCALE GENOMIC DNA]</scope>
    <source>
        <strain evidence="2">DUOXIRENSHENG_FW03</strain>
        <tissue evidence="2">Leaves</tissue>
    </source>
</reference>
<name>A0AAN9RXD3_PSOTE</name>
<sequence>MSNKSKEQEQLHDNAFNLIASKKERLNKPNKSFDDVVKNSLRAISNFASLDAYDLLLPRPLSPLLKASVMTKSFIFPNLCMFPMAQALAPLPSRPYKEVLLYDEEFAYNLSDDSDELVNINKDATMDDDYNRGEDEDIPTYFGSSSPIHEE</sequence>
<gene>
    <name evidence="2" type="ORF">VNO78_30462</name>
</gene>
<comment type="caution">
    <text evidence="2">The sequence shown here is derived from an EMBL/GenBank/DDBJ whole genome shotgun (WGS) entry which is preliminary data.</text>
</comment>
<protein>
    <submittedName>
        <fullName evidence="2">Uncharacterized protein</fullName>
    </submittedName>
</protein>
<evidence type="ECO:0000313" key="2">
    <source>
        <dbReference type="EMBL" id="KAK7384761.1"/>
    </source>
</evidence>
<dbReference type="Proteomes" id="UP001386955">
    <property type="component" value="Unassembled WGS sequence"/>
</dbReference>
<dbReference type="AlphaFoldDB" id="A0AAN9RXD3"/>